<proteinExistence type="predicted"/>
<evidence type="ECO:0000313" key="2">
    <source>
        <dbReference type="Proteomes" id="UP001597036"/>
    </source>
</evidence>
<dbReference type="RefSeq" id="WP_377939214.1">
    <property type="nucleotide sequence ID" value="NZ_JBHTHQ010000022.1"/>
</dbReference>
<dbReference type="InterPro" id="IPR024499">
    <property type="entry name" value="Mbeg1-like"/>
</dbReference>
<dbReference type="SUPFAM" id="SSF53474">
    <property type="entry name" value="alpha/beta-Hydrolases"/>
    <property type="match status" value="1"/>
</dbReference>
<dbReference type="InterPro" id="IPR029058">
    <property type="entry name" value="AB_hydrolase_fold"/>
</dbReference>
<dbReference type="Proteomes" id="UP001597036">
    <property type="component" value="Unassembled WGS sequence"/>
</dbReference>
<dbReference type="EMBL" id="JBHTHQ010000022">
    <property type="protein sequence ID" value="MFD0705498.1"/>
    <property type="molecule type" value="Genomic_DNA"/>
</dbReference>
<protein>
    <submittedName>
        <fullName evidence="1">Mbeg1-like protein</fullName>
    </submittedName>
</protein>
<dbReference type="Gene3D" id="3.40.50.1820">
    <property type="entry name" value="alpha/beta hydrolase"/>
    <property type="match status" value="1"/>
</dbReference>
<reference evidence="2" key="1">
    <citation type="journal article" date="2019" name="Int. J. Syst. Evol. Microbiol.">
        <title>The Global Catalogue of Microorganisms (GCM) 10K type strain sequencing project: providing services to taxonomists for standard genome sequencing and annotation.</title>
        <authorList>
            <consortium name="The Broad Institute Genomics Platform"/>
            <consortium name="The Broad Institute Genome Sequencing Center for Infectious Disease"/>
            <person name="Wu L."/>
            <person name="Ma J."/>
        </authorList>
    </citation>
    <scope>NUCLEOTIDE SEQUENCE [LARGE SCALE GENOMIC DNA]</scope>
    <source>
        <strain evidence="2">CCM 8604</strain>
    </source>
</reference>
<comment type="caution">
    <text evidence="1">The sequence shown here is derived from an EMBL/GenBank/DDBJ whole genome shotgun (WGS) entry which is preliminary data.</text>
</comment>
<keyword evidence="2" id="KW-1185">Reference proteome</keyword>
<dbReference type="Pfam" id="PF11187">
    <property type="entry name" value="Mbeg1-like"/>
    <property type="match status" value="1"/>
</dbReference>
<name>A0ABW2Y6V1_9BIFI</name>
<sequence>MRLGSIIDYARSQFATFDVIPFNDVDAAIFAQLSYAQLTEPFTTFASSNTALLESKQAKAQASTLVHYFQRVKNWLAHKPQNPVQLEDEERFTSLYQAFYHAEDFSLTFSSEASREQMVELITAMIGSPRYRDVQVGEFVYQFNEERYNNEQFAAMTFLLPDGTEYISLRGTEATFVGWREDFQLAFDDVIPSQISAVSYVNTIARRSHHPLIIGGHSKGGNTAVYAAVHCDDDVRSRIQHIYTFDGPGSMTDIMQSQEFKDISHRLTKLVPQESFIGMMFEYTEPYQVIHSNATGINQHFLFSWDVDLDSDDFVHDDALTVSADNLSSAYIAWTNTMDRQERREIIDAMFAIVEASGYDNFTDLANNISISAPAMWQKFRSLDEDERAKLVDPFTNLFAKIFHFNWATSMMNPATWSTPDLQSSSVVKSLASLTDRIIDAVTPTDTTHDADSNE</sequence>
<organism evidence="1 2">
    <name type="scientific">Alloscardovia venturai</name>
    <dbReference type="NCBI Taxonomy" id="1769421"/>
    <lineage>
        <taxon>Bacteria</taxon>
        <taxon>Bacillati</taxon>
        <taxon>Actinomycetota</taxon>
        <taxon>Actinomycetes</taxon>
        <taxon>Bifidobacteriales</taxon>
        <taxon>Bifidobacteriaceae</taxon>
        <taxon>Alloscardovia</taxon>
    </lineage>
</organism>
<accession>A0ABW2Y6V1</accession>
<evidence type="ECO:0000313" key="1">
    <source>
        <dbReference type="EMBL" id="MFD0705498.1"/>
    </source>
</evidence>
<gene>
    <name evidence="1" type="ORF">ACFQY8_07060</name>
</gene>